<sequence length="359" mass="38625">MKRVLSVALGFMMAVSLAGCGGSSSDTASAGSSAAADSGDNTLVVYSPNTDSLINATIPAFEQATGIKVEVISAGTGDLQTRIDSEKENPQGDVMFGGMNPSQLEKYPDNFEEYTSPNDTLLPKEYQNYKGIISHYCLDGSAALLVNTDVFAELGLNPDDFTSYEDLLWPELKGHIAMGDPANSSSAWAELTNMLLVMGTPGEYDEDAWTFVEEFAKNLDGIMLDSSSKIYKGVADGEYAAGVSYEDPCVGLLVDGATNLKLVYPSEGAVWLPAGVAIIKGAPHEENAKKFIDFLLSDEGQQAIATTTARPANTSIQNTTDLMTPFSEINVAYEDIDYCAEHKAEWQQRWTDIFTSSVE</sequence>
<dbReference type="InterPro" id="IPR026045">
    <property type="entry name" value="Ferric-bd"/>
</dbReference>
<feature type="signal peptide" evidence="2">
    <location>
        <begin position="1"/>
        <end position="18"/>
    </location>
</feature>
<dbReference type="Pfam" id="PF13416">
    <property type="entry name" value="SBP_bac_8"/>
    <property type="match status" value="1"/>
</dbReference>
<evidence type="ECO:0000256" key="2">
    <source>
        <dbReference type="SAM" id="SignalP"/>
    </source>
</evidence>
<comment type="caution">
    <text evidence="3">The sequence shown here is derived from an EMBL/GenBank/DDBJ whole genome shotgun (WGS) entry which is preliminary data.</text>
</comment>
<dbReference type="EMBL" id="VUMN01000003">
    <property type="protein sequence ID" value="MSS57775.1"/>
    <property type="molecule type" value="Genomic_DNA"/>
</dbReference>
<accession>A0A7X2NQM6</accession>
<dbReference type="GO" id="GO:0015888">
    <property type="term" value="P:thiamine transport"/>
    <property type="evidence" value="ECO:0007669"/>
    <property type="project" value="TreeGrafter"/>
</dbReference>
<evidence type="ECO:0000256" key="1">
    <source>
        <dbReference type="ARBA" id="ARBA00022729"/>
    </source>
</evidence>
<dbReference type="PANTHER" id="PTHR30006:SF2">
    <property type="entry name" value="ABC TRANSPORTER SUBSTRATE-BINDING PROTEIN"/>
    <property type="match status" value="1"/>
</dbReference>
<gene>
    <name evidence="3" type="ORF">FYJ51_02505</name>
</gene>
<dbReference type="RefSeq" id="WP_154502846.1">
    <property type="nucleotide sequence ID" value="NZ_VUMN01000003.1"/>
</dbReference>
<reference evidence="3 4" key="1">
    <citation type="submission" date="2019-08" db="EMBL/GenBank/DDBJ databases">
        <title>In-depth cultivation of the pig gut microbiome towards novel bacterial diversity and tailored functional studies.</title>
        <authorList>
            <person name="Wylensek D."/>
            <person name="Hitch T.C.A."/>
            <person name="Clavel T."/>
        </authorList>
    </citation>
    <scope>NUCLEOTIDE SEQUENCE [LARGE SCALE GENOMIC DNA]</scope>
    <source>
        <strain evidence="3 4">Oil+RF-744-GAM-WT-6</strain>
    </source>
</reference>
<dbReference type="GO" id="GO:0030976">
    <property type="term" value="F:thiamine pyrophosphate binding"/>
    <property type="evidence" value="ECO:0007669"/>
    <property type="project" value="TreeGrafter"/>
</dbReference>
<keyword evidence="4" id="KW-1185">Reference proteome</keyword>
<organism evidence="3 4">
    <name type="scientific">Stecheria intestinalis</name>
    <dbReference type="NCBI Taxonomy" id="2606630"/>
    <lineage>
        <taxon>Bacteria</taxon>
        <taxon>Bacillati</taxon>
        <taxon>Bacillota</taxon>
        <taxon>Erysipelotrichia</taxon>
        <taxon>Erysipelotrichales</taxon>
        <taxon>Erysipelotrichaceae</taxon>
        <taxon>Stecheria</taxon>
    </lineage>
</organism>
<name>A0A7X2NQM6_9FIRM</name>
<dbReference type="Gene3D" id="3.40.190.10">
    <property type="entry name" value="Periplasmic binding protein-like II"/>
    <property type="match status" value="2"/>
</dbReference>
<dbReference type="PIRSF" id="PIRSF002825">
    <property type="entry name" value="CfbpA"/>
    <property type="match status" value="1"/>
</dbReference>
<dbReference type="AlphaFoldDB" id="A0A7X2NQM6"/>
<evidence type="ECO:0000313" key="4">
    <source>
        <dbReference type="Proteomes" id="UP000461880"/>
    </source>
</evidence>
<dbReference type="SUPFAM" id="SSF53850">
    <property type="entry name" value="Periplasmic binding protein-like II"/>
    <property type="match status" value="1"/>
</dbReference>
<dbReference type="Proteomes" id="UP000461880">
    <property type="component" value="Unassembled WGS sequence"/>
</dbReference>
<protein>
    <submittedName>
        <fullName evidence="3">Extracellular solute-binding protein</fullName>
    </submittedName>
</protein>
<dbReference type="InterPro" id="IPR006059">
    <property type="entry name" value="SBP"/>
</dbReference>
<proteinExistence type="predicted"/>
<dbReference type="GO" id="GO:0030288">
    <property type="term" value="C:outer membrane-bounded periplasmic space"/>
    <property type="evidence" value="ECO:0007669"/>
    <property type="project" value="TreeGrafter"/>
</dbReference>
<dbReference type="GO" id="GO:0030975">
    <property type="term" value="F:thiamine binding"/>
    <property type="evidence" value="ECO:0007669"/>
    <property type="project" value="TreeGrafter"/>
</dbReference>
<dbReference type="PANTHER" id="PTHR30006">
    <property type="entry name" value="THIAMINE-BINDING PERIPLASMIC PROTEIN-RELATED"/>
    <property type="match status" value="1"/>
</dbReference>
<feature type="chain" id="PRO_5039102404" evidence="2">
    <location>
        <begin position="19"/>
        <end position="359"/>
    </location>
</feature>
<dbReference type="PROSITE" id="PS51257">
    <property type="entry name" value="PROKAR_LIPOPROTEIN"/>
    <property type="match status" value="1"/>
</dbReference>
<evidence type="ECO:0000313" key="3">
    <source>
        <dbReference type="EMBL" id="MSS57775.1"/>
    </source>
</evidence>
<keyword evidence="1 2" id="KW-0732">Signal</keyword>